<proteinExistence type="predicted"/>
<sequence length="209" mass="22525">MTDVPVPRVGDRITIGFDGGETYQTRVDHVGGDVITVTTPLDVRVTDLPEVDTVVTVSWAGQRGRHKAASTVIGITTGPPGSWRLRLTGTVQVQQQRQFVRGGGGEPLTIRRLGFGGGTFSGYIVDLSEGGVRGRFQHLELHSGEHVAVRFALEDTELDLPATVLRVADQPALRAIDVVAILNLDEAQATAIRRYILQAQLRARQAAAV</sequence>
<dbReference type="InterPro" id="IPR009875">
    <property type="entry name" value="PilZ_domain"/>
</dbReference>
<protein>
    <recommendedName>
        <fullName evidence="5">PilZ domain-containing protein</fullName>
    </recommendedName>
</protein>
<dbReference type="EMBL" id="BAAARY010000010">
    <property type="protein sequence ID" value="GAA2524605.1"/>
    <property type="molecule type" value="Genomic_DNA"/>
</dbReference>
<dbReference type="Gene3D" id="2.40.10.220">
    <property type="entry name" value="predicted glycosyltransferase like domains"/>
    <property type="match status" value="1"/>
</dbReference>
<name>A0ABP6AVI2_9ACTN</name>
<keyword evidence="4" id="KW-1185">Reference proteome</keyword>
<dbReference type="SUPFAM" id="SSF141371">
    <property type="entry name" value="PilZ domain-like"/>
    <property type="match status" value="1"/>
</dbReference>
<evidence type="ECO:0000313" key="4">
    <source>
        <dbReference type="Proteomes" id="UP001499978"/>
    </source>
</evidence>
<dbReference type="RefSeq" id="WP_344172294.1">
    <property type="nucleotide sequence ID" value="NZ_BAAARY010000010.1"/>
</dbReference>
<accession>A0ABP6AVI2</accession>
<evidence type="ECO:0000259" key="2">
    <source>
        <dbReference type="Pfam" id="PF12945"/>
    </source>
</evidence>
<dbReference type="Pfam" id="PF12945">
    <property type="entry name" value="PilZNR"/>
    <property type="match status" value="1"/>
</dbReference>
<dbReference type="InterPro" id="IPR009926">
    <property type="entry name" value="T3SS_YcgR_PilZN"/>
</dbReference>
<evidence type="ECO:0000259" key="1">
    <source>
        <dbReference type="Pfam" id="PF07238"/>
    </source>
</evidence>
<reference evidence="4" key="1">
    <citation type="journal article" date="2019" name="Int. J. Syst. Evol. Microbiol.">
        <title>The Global Catalogue of Microorganisms (GCM) 10K type strain sequencing project: providing services to taxonomists for standard genome sequencing and annotation.</title>
        <authorList>
            <consortium name="The Broad Institute Genomics Platform"/>
            <consortium name="The Broad Institute Genome Sequencing Center for Infectious Disease"/>
            <person name="Wu L."/>
            <person name="Ma J."/>
        </authorList>
    </citation>
    <scope>NUCLEOTIDE SEQUENCE [LARGE SCALE GENOMIC DNA]</scope>
    <source>
        <strain evidence="4">JCM 3367</strain>
    </source>
</reference>
<feature type="domain" description="PilZ" evidence="1">
    <location>
        <begin position="95"/>
        <end position="198"/>
    </location>
</feature>
<feature type="domain" description="Type III secretion system flagellar brake protein YcgR PilZN" evidence="2">
    <location>
        <begin position="9"/>
        <end position="79"/>
    </location>
</feature>
<dbReference type="Proteomes" id="UP001499978">
    <property type="component" value="Unassembled WGS sequence"/>
</dbReference>
<organism evidence="3 4">
    <name type="scientific">Pilimelia columellifera subsp. columellifera</name>
    <dbReference type="NCBI Taxonomy" id="706583"/>
    <lineage>
        <taxon>Bacteria</taxon>
        <taxon>Bacillati</taxon>
        <taxon>Actinomycetota</taxon>
        <taxon>Actinomycetes</taxon>
        <taxon>Micromonosporales</taxon>
        <taxon>Micromonosporaceae</taxon>
        <taxon>Pilimelia</taxon>
    </lineage>
</organism>
<gene>
    <name evidence="3" type="ORF">GCM10010201_23950</name>
</gene>
<evidence type="ECO:0008006" key="5">
    <source>
        <dbReference type="Google" id="ProtNLM"/>
    </source>
</evidence>
<comment type="caution">
    <text evidence="3">The sequence shown here is derived from an EMBL/GenBank/DDBJ whole genome shotgun (WGS) entry which is preliminary data.</text>
</comment>
<evidence type="ECO:0000313" key="3">
    <source>
        <dbReference type="EMBL" id="GAA2524605.1"/>
    </source>
</evidence>
<dbReference type="Pfam" id="PF07238">
    <property type="entry name" value="PilZ"/>
    <property type="match status" value="1"/>
</dbReference>